<sequence>MDRAKGVAYCGLACCLCGKNKTCAGCRNDGCREKDWCKSFRCCREKGLNGCWECAEFPCENRMFQKPKVTAFAKFLAKYGEKSLMDLLERNESAGVVYHRSGITGDYDLETEEKVESLLETARLKKS</sequence>
<dbReference type="KEGG" id="cfem:HCR03_13510"/>
<organism evidence="1 2">
    <name type="scientific">Caproicibacter fermentans</name>
    <dbReference type="NCBI Taxonomy" id="2576756"/>
    <lineage>
        <taxon>Bacteria</taxon>
        <taxon>Bacillati</taxon>
        <taxon>Bacillota</taxon>
        <taxon>Clostridia</taxon>
        <taxon>Eubacteriales</taxon>
        <taxon>Acutalibacteraceae</taxon>
        <taxon>Caproicibacter</taxon>
    </lineage>
</organism>
<evidence type="ECO:0000313" key="1">
    <source>
        <dbReference type="EMBL" id="QNK39735.1"/>
    </source>
</evidence>
<name>A0A7G8T7Z4_9FIRM</name>
<dbReference type="InterPro" id="IPR024227">
    <property type="entry name" value="DUF3795"/>
</dbReference>
<dbReference type="RefSeq" id="WP_187034691.1">
    <property type="nucleotide sequence ID" value="NZ_CP060286.1"/>
</dbReference>
<reference evidence="1 2" key="1">
    <citation type="submission" date="2020-08" db="EMBL/GenBank/DDBJ databases">
        <title>The isolate Caproiciproducens sp. 7D4C2 produces n-caproate at mildly acidic conditions from hexoses: genome and rBOX comparison with related strains and chain-elongating bacteria.</title>
        <authorList>
            <person name="Esquivel-Elizondo S."/>
            <person name="Bagci C."/>
            <person name="Temovska M."/>
            <person name="Jeon B.S."/>
            <person name="Bessarab I."/>
            <person name="Williams R.B.H."/>
            <person name="Huson D.H."/>
            <person name="Angenent L.T."/>
        </authorList>
    </citation>
    <scope>NUCLEOTIDE SEQUENCE [LARGE SCALE GENOMIC DNA]</scope>
    <source>
        <strain evidence="1 2">7D4C2</strain>
    </source>
</reference>
<evidence type="ECO:0000313" key="2">
    <source>
        <dbReference type="Proteomes" id="UP000515909"/>
    </source>
</evidence>
<dbReference type="EMBL" id="CP060286">
    <property type="protein sequence ID" value="QNK39735.1"/>
    <property type="molecule type" value="Genomic_DNA"/>
</dbReference>
<dbReference type="Proteomes" id="UP000515909">
    <property type="component" value="Chromosome"/>
</dbReference>
<gene>
    <name evidence="1" type="ORF">HCR03_13510</name>
</gene>
<protein>
    <submittedName>
        <fullName evidence="1">DUF3795 domain-containing protein</fullName>
    </submittedName>
</protein>
<accession>A0A7G8T7Z4</accession>
<proteinExistence type="predicted"/>
<dbReference type="Pfam" id="PF12675">
    <property type="entry name" value="DUF3795"/>
    <property type="match status" value="1"/>
</dbReference>
<dbReference type="AlphaFoldDB" id="A0A7G8T7Z4"/>